<evidence type="ECO:0000313" key="3">
    <source>
        <dbReference type="Proteomes" id="UP000305948"/>
    </source>
</evidence>
<dbReference type="AlphaFoldDB" id="A0A5C3MZS3"/>
<sequence>MDAGADREQPSDTPQDGPQLTVANSDDNTTSSAFLDAFDWSKFDVCDAEWAAFWTEGSQESASELAQWFSDNRNMHGSGVDFQVPANDQYSFPMPAVIQQKPHSPLSLEVGIPTMSEAPSSDSAEGLASSASSDATSASSWILPCKVNGHGSPPAFSVGDGFVEVTAPHLSLSSCLPSGQTVPALNRSHHHRYNPYNDVLRYPGASCEIRISGRKQTQTSHDHTESENRSTCIKLPRLVHAEKLAAKSDATASTGHIEAGPTGDSSRETMSESIFHRQRLRNYVLAANNSTHCRWLGCGKRLPEDRNKAVEHVLKEHLDRPLARQGNVCCLWDGCNKVIPGNQFHRHLRSLGHLARTHPCPACGKLLSRIDVVYRHLPTCPALKCSKCRRQFETMEAVRNHDCP</sequence>
<reference evidence="2 3" key="1">
    <citation type="journal article" date="2019" name="Nat. Ecol. Evol.">
        <title>Megaphylogeny resolves global patterns of mushroom evolution.</title>
        <authorList>
            <person name="Varga T."/>
            <person name="Krizsan K."/>
            <person name="Foldi C."/>
            <person name="Dima B."/>
            <person name="Sanchez-Garcia M."/>
            <person name="Sanchez-Ramirez S."/>
            <person name="Szollosi G.J."/>
            <person name="Szarkandi J.G."/>
            <person name="Papp V."/>
            <person name="Albert L."/>
            <person name="Andreopoulos W."/>
            <person name="Angelini C."/>
            <person name="Antonin V."/>
            <person name="Barry K.W."/>
            <person name="Bougher N.L."/>
            <person name="Buchanan P."/>
            <person name="Buyck B."/>
            <person name="Bense V."/>
            <person name="Catcheside P."/>
            <person name="Chovatia M."/>
            <person name="Cooper J."/>
            <person name="Damon W."/>
            <person name="Desjardin D."/>
            <person name="Finy P."/>
            <person name="Geml J."/>
            <person name="Haridas S."/>
            <person name="Hughes K."/>
            <person name="Justo A."/>
            <person name="Karasinski D."/>
            <person name="Kautmanova I."/>
            <person name="Kiss B."/>
            <person name="Kocsube S."/>
            <person name="Kotiranta H."/>
            <person name="LaButti K.M."/>
            <person name="Lechner B.E."/>
            <person name="Liimatainen K."/>
            <person name="Lipzen A."/>
            <person name="Lukacs Z."/>
            <person name="Mihaltcheva S."/>
            <person name="Morgado L.N."/>
            <person name="Niskanen T."/>
            <person name="Noordeloos M.E."/>
            <person name="Ohm R.A."/>
            <person name="Ortiz-Santana B."/>
            <person name="Ovrebo C."/>
            <person name="Racz N."/>
            <person name="Riley R."/>
            <person name="Savchenko A."/>
            <person name="Shiryaev A."/>
            <person name="Soop K."/>
            <person name="Spirin V."/>
            <person name="Szebenyi C."/>
            <person name="Tomsovsky M."/>
            <person name="Tulloss R.E."/>
            <person name="Uehling J."/>
            <person name="Grigoriev I.V."/>
            <person name="Vagvolgyi C."/>
            <person name="Papp T."/>
            <person name="Martin F.M."/>
            <person name="Miettinen O."/>
            <person name="Hibbett D.S."/>
            <person name="Nagy L.G."/>
        </authorList>
    </citation>
    <scope>NUCLEOTIDE SEQUENCE [LARGE SCALE GENOMIC DNA]</scope>
    <source>
        <strain evidence="2 3">OMC1185</strain>
    </source>
</reference>
<accession>A0A5C3MZS3</accession>
<dbReference type="EMBL" id="ML213513">
    <property type="protein sequence ID" value="TFK50547.1"/>
    <property type="molecule type" value="Genomic_DNA"/>
</dbReference>
<organism evidence="2 3">
    <name type="scientific">Heliocybe sulcata</name>
    <dbReference type="NCBI Taxonomy" id="5364"/>
    <lineage>
        <taxon>Eukaryota</taxon>
        <taxon>Fungi</taxon>
        <taxon>Dikarya</taxon>
        <taxon>Basidiomycota</taxon>
        <taxon>Agaricomycotina</taxon>
        <taxon>Agaricomycetes</taxon>
        <taxon>Gloeophyllales</taxon>
        <taxon>Gloeophyllaceae</taxon>
        <taxon>Heliocybe</taxon>
    </lineage>
</organism>
<feature type="compositionally biased region" description="Polar residues" evidence="1">
    <location>
        <begin position="11"/>
        <end position="28"/>
    </location>
</feature>
<name>A0A5C3MZS3_9AGAM</name>
<evidence type="ECO:0000256" key="1">
    <source>
        <dbReference type="SAM" id="MobiDB-lite"/>
    </source>
</evidence>
<protein>
    <submittedName>
        <fullName evidence="2">Uncharacterized protein</fullName>
    </submittedName>
</protein>
<feature type="region of interest" description="Disordered" evidence="1">
    <location>
        <begin position="1"/>
        <end position="28"/>
    </location>
</feature>
<evidence type="ECO:0000313" key="2">
    <source>
        <dbReference type="EMBL" id="TFK50547.1"/>
    </source>
</evidence>
<feature type="region of interest" description="Disordered" evidence="1">
    <location>
        <begin position="246"/>
        <end position="271"/>
    </location>
</feature>
<feature type="compositionally biased region" description="Basic and acidic residues" evidence="1">
    <location>
        <begin position="1"/>
        <end position="10"/>
    </location>
</feature>
<dbReference type="OrthoDB" id="654211at2759"/>
<dbReference type="Proteomes" id="UP000305948">
    <property type="component" value="Unassembled WGS sequence"/>
</dbReference>
<proteinExistence type="predicted"/>
<keyword evidence="3" id="KW-1185">Reference proteome</keyword>
<gene>
    <name evidence="2" type="ORF">OE88DRAFT_267816</name>
</gene>
<dbReference type="STRING" id="5364.A0A5C3MZS3"/>